<protein>
    <submittedName>
        <fullName evidence="1">Uncharacterized protein</fullName>
    </submittedName>
</protein>
<dbReference type="Proteomes" id="UP000177925">
    <property type="component" value="Unassembled WGS sequence"/>
</dbReference>
<name>A0A1F6THQ7_9PROT</name>
<accession>A0A1F6THQ7</accession>
<dbReference type="AlphaFoldDB" id="A0A1F6THQ7"/>
<comment type="caution">
    <text evidence="1">The sequence shown here is derived from an EMBL/GenBank/DDBJ whole genome shotgun (WGS) entry which is preliminary data.</text>
</comment>
<gene>
    <name evidence="1" type="ORF">A2150_07365</name>
</gene>
<evidence type="ECO:0000313" key="2">
    <source>
        <dbReference type="Proteomes" id="UP000177925"/>
    </source>
</evidence>
<evidence type="ECO:0000313" key="1">
    <source>
        <dbReference type="EMBL" id="OGI44619.1"/>
    </source>
</evidence>
<dbReference type="EMBL" id="MFSS01000017">
    <property type="protein sequence ID" value="OGI44619.1"/>
    <property type="molecule type" value="Genomic_DNA"/>
</dbReference>
<proteinExistence type="predicted"/>
<dbReference type="STRING" id="1817758.A2150_07365"/>
<sequence length="142" mass="16265">MTFKELIQCLADEIGYHQVPLNNRAHQVNDLLEGCALHHELMLRLMGAIYRHNGCRKLADCVTRTVTLDAVAPIRLDVLRSPRTDIDTKRLMDDFCLAITRIFDNDSALSANQNRTAKTVVRAKYGQVIAIDPYRRRLKSWT</sequence>
<organism evidence="1 2">
    <name type="scientific">Candidatus Muproteobacteria bacterium RBG_16_64_11</name>
    <dbReference type="NCBI Taxonomy" id="1817758"/>
    <lineage>
        <taxon>Bacteria</taxon>
        <taxon>Pseudomonadati</taxon>
        <taxon>Pseudomonadota</taxon>
        <taxon>Candidatus Muproteobacteria</taxon>
    </lineage>
</organism>
<reference evidence="1 2" key="1">
    <citation type="journal article" date="2016" name="Nat. Commun.">
        <title>Thousands of microbial genomes shed light on interconnected biogeochemical processes in an aquifer system.</title>
        <authorList>
            <person name="Anantharaman K."/>
            <person name="Brown C.T."/>
            <person name="Hug L.A."/>
            <person name="Sharon I."/>
            <person name="Castelle C.J."/>
            <person name="Probst A.J."/>
            <person name="Thomas B.C."/>
            <person name="Singh A."/>
            <person name="Wilkins M.J."/>
            <person name="Karaoz U."/>
            <person name="Brodie E.L."/>
            <person name="Williams K.H."/>
            <person name="Hubbard S.S."/>
            <person name="Banfield J.F."/>
        </authorList>
    </citation>
    <scope>NUCLEOTIDE SEQUENCE [LARGE SCALE GENOMIC DNA]</scope>
</reference>